<keyword evidence="5 7" id="KW-0067">ATP-binding</keyword>
<feature type="domain" description="Carbohydrate kinase PfkB" evidence="9">
    <location>
        <begin position="8"/>
        <end position="285"/>
    </location>
</feature>
<dbReference type="InterPro" id="IPR002173">
    <property type="entry name" value="Carboh/pur_kinase_PfkB_CS"/>
</dbReference>
<dbReference type="InterPro" id="IPR022463">
    <property type="entry name" value="1-PFruKinase"/>
</dbReference>
<evidence type="ECO:0000256" key="7">
    <source>
        <dbReference type="PIRNR" id="PIRNR000535"/>
    </source>
</evidence>
<evidence type="ECO:0000256" key="5">
    <source>
        <dbReference type="ARBA" id="ARBA00022840"/>
    </source>
</evidence>
<keyword evidence="2 7" id="KW-0808">Transferase</keyword>
<evidence type="ECO:0000256" key="6">
    <source>
        <dbReference type="ARBA" id="ARBA00047745"/>
    </source>
</evidence>
<dbReference type="InterPro" id="IPR029056">
    <property type="entry name" value="Ribokinase-like"/>
</dbReference>
<comment type="similarity">
    <text evidence="1">Belongs to the carbohydrate kinase pfkB family.</text>
</comment>
<evidence type="ECO:0000256" key="1">
    <source>
        <dbReference type="ARBA" id="ARBA00005380"/>
    </source>
</evidence>
<evidence type="ECO:0000256" key="8">
    <source>
        <dbReference type="RuleBase" id="RU369061"/>
    </source>
</evidence>
<evidence type="ECO:0000313" key="11">
    <source>
        <dbReference type="Proteomes" id="UP001235343"/>
    </source>
</evidence>
<keyword evidence="11" id="KW-1185">Reference proteome</keyword>
<dbReference type="CDD" id="cd01164">
    <property type="entry name" value="FruK_PfkB_like"/>
    <property type="match status" value="1"/>
</dbReference>
<dbReference type="NCBIfam" id="TIGR03168">
    <property type="entry name" value="1-PFK"/>
    <property type="match status" value="1"/>
</dbReference>
<reference evidence="10 11" key="1">
    <citation type="submission" date="2023-06" db="EMBL/GenBank/DDBJ databases">
        <title>Aquibacillus rhizosphaerae LR5S19.</title>
        <authorList>
            <person name="Sun J.-Q."/>
        </authorList>
    </citation>
    <scope>NUCLEOTIDE SEQUENCE [LARGE SCALE GENOMIC DNA]</scope>
    <source>
        <strain evidence="10 11">LR5S19</strain>
    </source>
</reference>
<keyword evidence="4 8" id="KW-0418">Kinase</keyword>
<proteinExistence type="inferred from homology"/>
<comment type="function">
    <text evidence="8">Catalyzes the ATP-dependent phosphorylation of fructose-l-phosphate to fructose-l,6-bisphosphate.</text>
</comment>
<evidence type="ECO:0000313" key="10">
    <source>
        <dbReference type="EMBL" id="MDL4839312.1"/>
    </source>
</evidence>
<evidence type="ECO:0000256" key="3">
    <source>
        <dbReference type="ARBA" id="ARBA00022741"/>
    </source>
</evidence>
<gene>
    <name evidence="10" type="primary">pfkB</name>
    <name evidence="10" type="ORF">QQS35_02390</name>
</gene>
<organism evidence="10 11">
    <name type="scientific">Aquibacillus rhizosphaerae</name>
    <dbReference type="NCBI Taxonomy" id="3051431"/>
    <lineage>
        <taxon>Bacteria</taxon>
        <taxon>Bacillati</taxon>
        <taxon>Bacillota</taxon>
        <taxon>Bacilli</taxon>
        <taxon>Bacillales</taxon>
        <taxon>Bacillaceae</taxon>
        <taxon>Aquibacillus</taxon>
    </lineage>
</organism>
<dbReference type="Gene3D" id="3.40.1190.20">
    <property type="match status" value="1"/>
</dbReference>
<sequence length="304" mass="33130">MIYTCTLNPSVDYIIQVSEFRAGELNRSENTFYYPGGKGINVSRVLKRLKVENTALGFLGGFTGQFIKNELHAEDIQIDFIEVSGNTRVNVKLKSDSETEINGPGAEVTKEQIQKLYDQIGTLKQGDFLVAAGSTPASVPANFYAEVAKICNENDVPIIVDTSSQALKEILGKRLFLVKPNHHELGELFNTVIGSVDDALAYGKKLLQEGPEHVIVSMGGDGAVFISKDHCFFAKAPEGEVKNTVGAGDSMVAGFLSAYVKENSLENAFKYAVATGSATAFSEDLCTNQDVEELLQRIEMERLD</sequence>
<comment type="catalytic activity">
    <reaction evidence="6 8">
        <text>beta-D-fructose 1-phosphate + ATP = beta-D-fructose 1,6-bisphosphate + ADP + H(+)</text>
        <dbReference type="Rhea" id="RHEA:14213"/>
        <dbReference type="ChEBI" id="CHEBI:15378"/>
        <dbReference type="ChEBI" id="CHEBI:30616"/>
        <dbReference type="ChEBI" id="CHEBI:32966"/>
        <dbReference type="ChEBI" id="CHEBI:138881"/>
        <dbReference type="ChEBI" id="CHEBI:456216"/>
        <dbReference type="EC" id="2.7.1.56"/>
    </reaction>
</comment>
<evidence type="ECO:0000256" key="4">
    <source>
        <dbReference type="ARBA" id="ARBA00022777"/>
    </source>
</evidence>
<protein>
    <recommendedName>
        <fullName evidence="7">Tagatose-6-phosphate kinase</fullName>
        <ecNumber evidence="7">2.7.1.144</ecNumber>
    </recommendedName>
</protein>
<comment type="pathway">
    <text evidence="7">Carbohydrate metabolism; D-tagatose 6-phosphate degradation; D-glyceraldehyde 3-phosphate and glycerone phosphate from D-tagatose 6-phosphate: step 1/2.</text>
</comment>
<comment type="similarity">
    <text evidence="7">Belongs to the carbohydrate kinase PfkB family. LacC subfamily.</text>
</comment>
<evidence type="ECO:0000259" key="9">
    <source>
        <dbReference type="Pfam" id="PF00294"/>
    </source>
</evidence>
<dbReference type="PIRSF" id="PIRSF000535">
    <property type="entry name" value="1PFK/6PFK/LacC"/>
    <property type="match status" value="1"/>
</dbReference>
<dbReference type="RefSeq" id="WP_285930165.1">
    <property type="nucleotide sequence ID" value="NZ_JASTZU010000012.1"/>
</dbReference>
<dbReference type="PANTHER" id="PTHR46566">
    <property type="entry name" value="1-PHOSPHOFRUCTOKINASE-RELATED"/>
    <property type="match status" value="1"/>
</dbReference>
<dbReference type="Proteomes" id="UP001235343">
    <property type="component" value="Unassembled WGS sequence"/>
</dbReference>
<keyword evidence="7" id="KW-0423">Lactose metabolism</keyword>
<dbReference type="EC" id="2.7.1.144" evidence="7"/>
<dbReference type="NCBIfam" id="TIGR03828">
    <property type="entry name" value="pfkB"/>
    <property type="match status" value="1"/>
</dbReference>
<dbReference type="InterPro" id="IPR017583">
    <property type="entry name" value="Tagatose/fructose_Pkinase"/>
</dbReference>
<name>A0ABT7L0K6_9BACI</name>
<dbReference type="Pfam" id="PF00294">
    <property type="entry name" value="PfkB"/>
    <property type="match status" value="1"/>
</dbReference>
<comment type="caution">
    <text evidence="10">The sequence shown here is derived from an EMBL/GenBank/DDBJ whole genome shotgun (WGS) entry which is preliminary data.</text>
</comment>
<dbReference type="GO" id="GO:0008662">
    <property type="term" value="F:1-phosphofructokinase activity"/>
    <property type="evidence" value="ECO:0007669"/>
    <property type="project" value="UniProtKB-EC"/>
</dbReference>
<dbReference type="InterPro" id="IPR011611">
    <property type="entry name" value="PfkB_dom"/>
</dbReference>
<comment type="catalytic activity">
    <reaction evidence="7">
        <text>D-tagatofuranose 6-phosphate + ATP = D-tagatofuranose 1,6-bisphosphate + ADP + H(+)</text>
        <dbReference type="Rhea" id="RHEA:12420"/>
        <dbReference type="ChEBI" id="CHEBI:15378"/>
        <dbReference type="ChEBI" id="CHEBI:30616"/>
        <dbReference type="ChEBI" id="CHEBI:58694"/>
        <dbReference type="ChEBI" id="CHEBI:58695"/>
        <dbReference type="ChEBI" id="CHEBI:456216"/>
        <dbReference type="EC" id="2.7.1.144"/>
    </reaction>
</comment>
<evidence type="ECO:0000256" key="2">
    <source>
        <dbReference type="ARBA" id="ARBA00022679"/>
    </source>
</evidence>
<dbReference type="SUPFAM" id="SSF53613">
    <property type="entry name" value="Ribokinase-like"/>
    <property type="match status" value="1"/>
</dbReference>
<dbReference type="PANTHER" id="PTHR46566:SF1">
    <property type="entry name" value="1-PHOSPHOFRUCTOKINASE"/>
    <property type="match status" value="1"/>
</dbReference>
<keyword evidence="3 7" id="KW-0547">Nucleotide-binding</keyword>
<dbReference type="EMBL" id="JASTZU010000012">
    <property type="protein sequence ID" value="MDL4839312.1"/>
    <property type="molecule type" value="Genomic_DNA"/>
</dbReference>
<accession>A0ABT7L0K6</accession>
<dbReference type="PROSITE" id="PS00584">
    <property type="entry name" value="PFKB_KINASES_2"/>
    <property type="match status" value="1"/>
</dbReference>